<dbReference type="OMA" id="NANALCW"/>
<evidence type="ECO:0000259" key="2">
    <source>
        <dbReference type="PROSITE" id="PS50235"/>
    </source>
</evidence>
<dbReference type="Pfam" id="PF15499">
    <property type="entry name" value="Peptidase_C98"/>
    <property type="match status" value="1"/>
</dbReference>
<accession>A0A669R6J5</accession>
<dbReference type="Proteomes" id="UP000472261">
    <property type="component" value="Unplaced"/>
</dbReference>
<reference evidence="3" key="2">
    <citation type="submission" date="2025-09" db="UniProtKB">
        <authorList>
            <consortium name="Ensembl"/>
        </authorList>
    </citation>
    <scope>IDENTIFICATION</scope>
</reference>
<dbReference type="InterPro" id="IPR028889">
    <property type="entry name" value="USP"/>
</dbReference>
<feature type="compositionally biased region" description="Polar residues" evidence="1">
    <location>
        <begin position="727"/>
        <end position="741"/>
    </location>
</feature>
<dbReference type="AlphaFoldDB" id="A0A669R6J5"/>
<reference evidence="3" key="1">
    <citation type="submission" date="2025-08" db="UniProtKB">
        <authorList>
            <consortium name="Ensembl"/>
        </authorList>
    </citation>
    <scope>IDENTIFICATION</scope>
</reference>
<feature type="region of interest" description="Disordered" evidence="1">
    <location>
        <begin position="655"/>
        <end position="684"/>
    </location>
</feature>
<dbReference type="PROSITE" id="PS50235">
    <property type="entry name" value="USP_3"/>
    <property type="match status" value="1"/>
</dbReference>
<feature type="region of interest" description="Disordered" evidence="1">
    <location>
        <begin position="850"/>
        <end position="885"/>
    </location>
</feature>
<dbReference type="Pfam" id="PF15509">
    <property type="entry name" value="DUF4650"/>
    <property type="match status" value="1"/>
</dbReference>
<evidence type="ECO:0000313" key="4">
    <source>
        <dbReference type="Proteomes" id="UP000472261"/>
    </source>
</evidence>
<proteinExistence type="predicted"/>
<evidence type="ECO:0000256" key="1">
    <source>
        <dbReference type="SAM" id="MobiDB-lite"/>
    </source>
</evidence>
<dbReference type="PANTHER" id="PTHR15294:SF3">
    <property type="entry name" value="SUMO-SPECIFIC ISOPEPTIDASE USPL1"/>
    <property type="match status" value="1"/>
</dbReference>
<protein>
    <submittedName>
        <fullName evidence="3">Ubiquitin specific peptidase like 1</fullName>
    </submittedName>
</protein>
<feature type="compositionally biased region" description="Polar residues" evidence="1">
    <location>
        <begin position="672"/>
        <end position="683"/>
    </location>
</feature>
<dbReference type="InterPro" id="IPR028890">
    <property type="entry name" value="Peptidase_C98"/>
</dbReference>
<dbReference type="Ensembl" id="ENSPCLT00000033133.1">
    <property type="protein sequence ID" value="ENSPCLP00000023871.1"/>
    <property type="gene ID" value="ENSPCLG00000021035.1"/>
</dbReference>
<organism evidence="3 4">
    <name type="scientific">Phasianus colchicus</name>
    <name type="common">Common pheasant</name>
    <dbReference type="NCBI Taxonomy" id="9054"/>
    <lineage>
        <taxon>Eukaryota</taxon>
        <taxon>Metazoa</taxon>
        <taxon>Chordata</taxon>
        <taxon>Craniata</taxon>
        <taxon>Vertebrata</taxon>
        <taxon>Euteleostomi</taxon>
        <taxon>Archelosauria</taxon>
        <taxon>Archosauria</taxon>
        <taxon>Dinosauria</taxon>
        <taxon>Saurischia</taxon>
        <taxon>Theropoda</taxon>
        <taxon>Coelurosauria</taxon>
        <taxon>Aves</taxon>
        <taxon>Neognathae</taxon>
        <taxon>Galloanserae</taxon>
        <taxon>Galliformes</taxon>
        <taxon>Phasianidae</taxon>
        <taxon>Phasianinae</taxon>
        <taxon>Phasianus</taxon>
    </lineage>
</organism>
<feature type="region of interest" description="Disordered" evidence="1">
    <location>
        <begin position="1006"/>
        <end position="1037"/>
    </location>
</feature>
<dbReference type="GO" id="GO:0030576">
    <property type="term" value="P:Cajal body organization"/>
    <property type="evidence" value="ECO:0007669"/>
    <property type="project" value="InterPro"/>
</dbReference>
<name>A0A669R6J5_PHACC</name>
<dbReference type="SUPFAM" id="SSF54001">
    <property type="entry name" value="Cysteine proteinases"/>
    <property type="match status" value="1"/>
</dbReference>
<sequence length="1150" mass="128420">MDTQKTTNGLRVIGQGTGIGKSTLHMVGYLGKSHAPVEKTSPDCCPVCKEKGQVQVLRTYRINFQESIYLCENPQCIYPLGYKPFNSIIISADSENLHVPSNDKKRKLCDTSDLSPIESNPKLARTNNVVNVEHSTDTDPVVQNCAESLCIPQPSVCDVLENGQEKSNNEKSINQKVDFETTSNTNGHQEIPLKNFSSRTQLLPNSTHSSTTSEVLLRDGNCSTSNTGLCLQWRNKYNLCWLDCVLSALVHLEALKFTLVEEDHEKCLLQRLLTKYNQATVLLNTCKRCKVKDVLPKAELLLNEIRNQIFLQLQPQLRCELGKEESPVFALPLLLKQDQQAEKLFLHSFSWKFECMCCGYKYLDRCRKTLTTFTNIIPDWHPLNAVHVAPCNNCSDRSQRRQMILEKVPSVLMFHFLEGLPHNNLKSYSFQLEEDIYQITSVIQYEMRKKHFITWSLNPDGTWLECDDLKGPYCRRHKRFEVPPTEIHIVIWEKKAPRLPEEDQNSQHQNKNIEDSTINNVQLNSTVLHHGFDNAVDNILAEDHKEDSVRIPDEKQQRVAEGESSAHCGLENLARDDLLTQILEETPLDSEGKSMLNRRMMENNLVVEMSSREKQESAFSLNTPYTGELIGTDVPMNDKNMLSENSSICLSLQELNPASSTPPVPKKHDPNPSDSLLAQSTDGKGNLLNGECGLSSGHQINCKLPPVENIVEKSPDLKGASKIAVHSQVTSSSADNNSLQPSDKDQKRGFVGSWVKKLLSKNTSFLPSSALMPKNERSCKTPSVQKLNDTWLPVKGASNFGGFQGRGERKTSQPLTSVLPRSNNAHYLSKFKGFSQGTCLPQNHIAMEGPTWNKSGSTLGSSGKTTQVHPPSYNSVKAEESDSDKTRKLRLKLLKKLNAKKKKLASLDRLAVEQAKCGKPVARDVNAPSQTESHNDSELLQSFLRELQYHIDAADNSSEFSVNSGCSSHNSNDEILAELLSPTSTVASSEVPKSEDECMYMEMVNSSSAAPAEPAEKTSVSHAAVTPEDRSYYSPEKGSNYEHIMSKSSVKKIGFESPTREDILEDLFSISAPTTMAGDIDVPHFDETLFETWAAHPYLYKANGKERQSPLDKTYGERGKTALSRKREKIIDIVVLLGLRMAVILLGGGL</sequence>
<feature type="compositionally biased region" description="Low complexity" evidence="1">
    <location>
        <begin position="854"/>
        <end position="866"/>
    </location>
</feature>
<keyword evidence="4" id="KW-1185">Reference proteome</keyword>
<evidence type="ECO:0000313" key="3">
    <source>
        <dbReference type="Ensembl" id="ENSPCLP00000023871.1"/>
    </source>
</evidence>
<dbReference type="InterPro" id="IPR033505">
    <property type="entry name" value="USPL1"/>
</dbReference>
<feature type="region of interest" description="Disordered" evidence="1">
    <location>
        <begin position="721"/>
        <end position="747"/>
    </location>
</feature>
<dbReference type="InterPro" id="IPR038765">
    <property type="entry name" value="Papain-like_cys_pep_sf"/>
</dbReference>
<dbReference type="InterPro" id="IPR029388">
    <property type="entry name" value="DUF4650"/>
</dbReference>
<feature type="domain" description="USP" evidence="2">
    <location>
        <begin position="231"/>
        <end position="495"/>
    </location>
</feature>
<dbReference type="GO" id="GO:0032183">
    <property type="term" value="F:SUMO binding"/>
    <property type="evidence" value="ECO:0007669"/>
    <property type="project" value="InterPro"/>
</dbReference>
<dbReference type="GO" id="GO:0016926">
    <property type="term" value="P:protein desumoylation"/>
    <property type="evidence" value="ECO:0007669"/>
    <property type="project" value="TreeGrafter"/>
</dbReference>
<dbReference type="PANTHER" id="PTHR15294">
    <property type="entry name" value="RETINOVIN-RELATED"/>
    <property type="match status" value="1"/>
</dbReference>
<dbReference type="GO" id="GO:0015030">
    <property type="term" value="C:Cajal body"/>
    <property type="evidence" value="ECO:0007669"/>
    <property type="project" value="TreeGrafter"/>
</dbReference>